<sequence>MRGLVASTLIGTASAASLSNVCTSSYVTSALPASEDNIPTGITIDTSSVTVTAWYNYSVTDATFWNNITSIDFCEVSFAYSHQNQDDRLVVEYWLPSPSNFENRFLATGGAAYTINNGSGGADMAGGVEFGAVTGYTDGGFPYWGSTNFDDVFLLGNGTANWPAIYNWGYQAIAEMTQIGKGFTSNFYDISTSTKRSTSFSNNTSSGNSSGLYTYYAGCSEGGREGMSQAQKAPELYDGIIVGAPAMRYGQQQVNHLASPIQIQTIGYYPGSCVFDTFLNATINACDALDGKTDGVVARSDLCTLQFNVSSMLGKSYSCAASSTTSLGLGYGKMKRDSSSSTTPAQNGTFNEQDIEVLEDLMTGLKDSEGRLVYFPFQFAGGFGDTTVYDSDTDSWTITTPNTNGEWVTKMLNWQNVSSLDMTGVTNDDLKGWMIEGMNKYMDSMQTTVPDLSPFLNKGGRLLHFHGEADTSVPPAGSIHYHESVREVMYPSLTFAQGNDELNEWYRLYLIPGAAHCATNDQQPNAGFPRDNFAHMIDWVENGIVPTTINATVQSGDLDGEVQQVCTWPTRPYWTDNSTMVCEQNATSISAMLYDLDAYLQPVF</sequence>
<keyword evidence="7" id="KW-1015">Disulfide bond</keyword>
<reference evidence="10 11" key="1">
    <citation type="submission" date="2016-03" db="EMBL/GenBank/DDBJ databases">
        <authorList>
            <person name="Ploux O."/>
        </authorList>
    </citation>
    <scope>NUCLEOTIDE SEQUENCE [LARGE SCALE GENOMIC DNA]</scope>
    <source>
        <strain evidence="10 11">UAMH 11012</strain>
    </source>
</reference>
<dbReference type="EC" id="3.1.1.-" evidence="8"/>
<organism evidence="10 11">
    <name type="scientific">Phialocephala subalpina</name>
    <dbReference type="NCBI Taxonomy" id="576137"/>
    <lineage>
        <taxon>Eukaryota</taxon>
        <taxon>Fungi</taxon>
        <taxon>Dikarya</taxon>
        <taxon>Ascomycota</taxon>
        <taxon>Pezizomycotina</taxon>
        <taxon>Leotiomycetes</taxon>
        <taxon>Helotiales</taxon>
        <taxon>Mollisiaceae</taxon>
        <taxon>Phialocephala</taxon>
        <taxon>Phialocephala fortinii species complex</taxon>
    </lineage>
</organism>
<evidence type="ECO:0000256" key="1">
    <source>
        <dbReference type="ARBA" id="ARBA00006249"/>
    </source>
</evidence>
<evidence type="ECO:0000256" key="6">
    <source>
        <dbReference type="ARBA" id="ARBA00022837"/>
    </source>
</evidence>
<feature type="chain" id="PRO_5013018815" description="Carboxylic ester hydrolase" evidence="9">
    <location>
        <begin position="16"/>
        <end position="604"/>
    </location>
</feature>
<keyword evidence="6" id="KW-0106">Calcium</keyword>
<keyword evidence="4 9" id="KW-0732">Signal</keyword>
<evidence type="ECO:0000313" key="10">
    <source>
        <dbReference type="EMBL" id="CZR69861.1"/>
    </source>
</evidence>
<dbReference type="PANTHER" id="PTHR33938:SF7">
    <property type="entry name" value="CARBOXYLIC ESTER HYDROLASE"/>
    <property type="match status" value="1"/>
</dbReference>
<evidence type="ECO:0000256" key="2">
    <source>
        <dbReference type="ARBA" id="ARBA00022487"/>
    </source>
</evidence>
<dbReference type="AlphaFoldDB" id="A0A1L7XXR1"/>
<dbReference type="EMBL" id="FJOG01000082">
    <property type="protein sequence ID" value="CZR69861.1"/>
    <property type="molecule type" value="Genomic_DNA"/>
</dbReference>
<dbReference type="Proteomes" id="UP000184330">
    <property type="component" value="Unassembled WGS sequence"/>
</dbReference>
<evidence type="ECO:0000256" key="5">
    <source>
        <dbReference type="ARBA" id="ARBA00022801"/>
    </source>
</evidence>
<dbReference type="InterPro" id="IPR029058">
    <property type="entry name" value="AB_hydrolase_fold"/>
</dbReference>
<feature type="signal peptide" evidence="9">
    <location>
        <begin position="1"/>
        <end position="15"/>
    </location>
</feature>
<name>A0A1L7XXR1_9HELO</name>
<evidence type="ECO:0000313" key="11">
    <source>
        <dbReference type="Proteomes" id="UP000184330"/>
    </source>
</evidence>
<accession>A0A1L7XXR1</accession>
<dbReference type="OrthoDB" id="3039123at2759"/>
<evidence type="ECO:0000256" key="9">
    <source>
        <dbReference type="SAM" id="SignalP"/>
    </source>
</evidence>
<keyword evidence="5 8" id="KW-0378">Hydrolase</keyword>
<dbReference type="PANTHER" id="PTHR33938">
    <property type="entry name" value="FERULOYL ESTERASE B-RELATED"/>
    <property type="match status" value="1"/>
</dbReference>
<dbReference type="Pfam" id="PF07519">
    <property type="entry name" value="Tannase"/>
    <property type="match status" value="1"/>
</dbReference>
<dbReference type="SUPFAM" id="SSF53474">
    <property type="entry name" value="alpha/beta-Hydrolases"/>
    <property type="match status" value="1"/>
</dbReference>
<evidence type="ECO:0000256" key="3">
    <source>
        <dbReference type="ARBA" id="ARBA00022723"/>
    </source>
</evidence>
<evidence type="ECO:0000256" key="8">
    <source>
        <dbReference type="RuleBase" id="RU361238"/>
    </source>
</evidence>
<keyword evidence="11" id="KW-1185">Reference proteome</keyword>
<keyword evidence="2" id="KW-0719">Serine esterase</keyword>
<evidence type="ECO:0000256" key="4">
    <source>
        <dbReference type="ARBA" id="ARBA00022729"/>
    </source>
</evidence>
<evidence type="ECO:0000256" key="7">
    <source>
        <dbReference type="ARBA" id="ARBA00023157"/>
    </source>
</evidence>
<keyword evidence="3" id="KW-0479">Metal-binding</keyword>
<protein>
    <recommendedName>
        <fullName evidence="8">Carboxylic ester hydrolase</fullName>
        <ecNumber evidence="8">3.1.1.-</ecNumber>
    </recommendedName>
</protein>
<proteinExistence type="inferred from homology"/>
<dbReference type="GO" id="GO:0046872">
    <property type="term" value="F:metal ion binding"/>
    <property type="evidence" value="ECO:0007669"/>
    <property type="project" value="UniProtKB-KW"/>
</dbReference>
<gene>
    <name evidence="10" type="ORF">PAC_19761</name>
</gene>
<dbReference type="InterPro" id="IPR011118">
    <property type="entry name" value="Tannase/feruloyl_esterase"/>
</dbReference>
<comment type="similarity">
    <text evidence="1 8">Belongs to the tannase family.</text>
</comment>
<dbReference type="GO" id="GO:0030600">
    <property type="term" value="F:feruloyl esterase activity"/>
    <property type="evidence" value="ECO:0007669"/>
    <property type="project" value="UniProtKB-ARBA"/>
</dbReference>